<dbReference type="EMBL" id="VBOZ01000017">
    <property type="protein sequence ID" value="TMQ64669.1"/>
    <property type="molecule type" value="Genomic_DNA"/>
</dbReference>
<dbReference type="NCBIfam" id="TIGR00177">
    <property type="entry name" value="molyb_syn"/>
    <property type="match status" value="1"/>
</dbReference>
<evidence type="ECO:0000259" key="3">
    <source>
        <dbReference type="SMART" id="SM00852"/>
    </source>
</evidence>
<dbReference type="Gene3D" id="3.90.950.20">
    <property type="entry name" value="CinA-like"/>
    <property type="match status" value="1"/>
</dbReference>
<dbReference type="InterPro" id="IPR008136">
    <property type="entry name" value="CinA_C"/>
</dbReference>
<dbReference type="InterPro" id="IPR050101">
    <property type="entry name" value="CinA"/>
</dbReference>
<dbReference type="NCBIfam" id="TIGR00200">
    <property type="entry name" value="cinA_nterm"/>
    <property type="match status" value="1"/>
</dbReference>
<dbReference type="SMART" id="SM00852">
    <property type="entry name" value="MoCF_biosynth"/>
    <property type="match status" value="1"/>
</dbReference>
<dbReference type="PANTHER" id="PTHR13939">
    <property type="entry name" value="NICOTINAMIDE-NUCLEOTIDE AMIDOHYDROLASE PNCC"/>
    <property type="match status" value="1"/>
</dbReference>
<evidence type="ECO:0000256" key="1">
    <source>
        <dbReference type="HAMAP-Rule" id="MF_00226"/>
    </source>
</evidence>
<dbReference type="Pfam" id="PF00994">
    <property type="entry name" value="MoCF_biosynth"/>
    <property type="match status" value="1"/>
</dbReference>
<dbReference type="CDD" id="cd00885">
    <property type="entry name" value="cinA"/>
    <property type="match status" value="1"/>
</dbReference>
<evidence type="ECO:0000313" key="4">
    <source>
        <dbReference type="EMBL" id="TMQ64669.1"/>
    </source>
</evidence>
<dbReference type="InterPro" id="IPR036653">
    <property type="entry name" value="CinA-like_C"/>
</dbReference>
<evidence type="ECO:0000313" key="5">
    <source>
        <dbReference type="Proteomes" id="UP000317691"/>
    </source>
</evidence>
<dbReference type="Pfam" id="PF18146">
    <property type="entry name" value="CinA_KH"/>
    <property type="match status" value="1"/>
</dbReference>
<protein>
    <recommendedName>
        <fullName evidence="1">CinA-like protein</fullName>
    </recommendedName>
</protein>
<dbReference type="InterPro" id="IPR001453">
    <property type="entry name" value="MoaB/Mog_dom"/>
</dbReference>
<feature type="compositionally biased region" description="Basic residues" evidence="2">
    <location>
        <begin position="20"/>
        <end position="30"/>
    </location>
</feature>
<dbReference type="InterPro" id="IPR041424">
    <property type="entry name" value="CinA_KH"/>
</dbReference>
<proteinExistence type="inferred from homology"/>
<dbReference type="Pfam" id="PF02464">
    <property type="entry name" value="CinA"/>
    <property type="match status" value="1"/>
</dbReference>
<accession>A0A538TM13</accession>
<dbReference type="NCBIfam" id="TIGR00199">
    <property type="entry name" value="PncC_domain"/>
    <property type="match status" value="1"/>
</dbReference>
<dbReference type="InterPro" id="IPR036425">
    <property type="entry name" value="MoaB/Mog-like_dom_sf"/>
</dbReference>
<dbReference type="Gene3D" id="3.40.980.10">
    <property type="entry name" value="MoaB/Mog-like domain"/>
    <property type="match status" value="1"/>
</dbReference>
<evidence type="ECO:0000256" key="2">
    <source>
        <dbReference type="SAM" id="MobiDB-lite"/>
    </source>
</evidence>
<dbReference type="SUPFAM" id="SSF53218">
    <property type="entry name" value="Molybdenum cofactor biosynthesis proteins"/>
    <property type="match status" value="1"/>
</dbReference>
<dbReference type="NCBIfam" id="NF001813">
    <property type="entry name" value="PRK00549.1"/>
    <property type="match status" value="1"/>
</dbReference>
<sequence length="459" mass="49244">MPRRLEAVPDPPEPAPSRRLGGHGRRHPGRRRDEPSPARRRARGPMSAEVITIGTELLHGLVRDTNSGRIVEQLASIGVEVLYLTTVGDDTGRMAEIFRAAAHRAKTVVTTGGLGPTSDDVTRKAIATVFRRRLILDEAVLDRIRARFRERGIDMPAMNESQALVPKGAIIIENPRGSAPGLHLTHLEADFFCLPGVPSEAEAMMEQYVLPYLRSRRVGMEMARRVVRTIGISESSMAERLQKIEAEESMVKIGYLPHSSGVDITLAAAAPEAAWVLDAIERCERRVKEAAGEHVYGGGQESLSAALGAILAEQNLTIATAESFTGGAIGAAITETPGASRYYMGGVVAYSNRAKLEILGVKGPTLERHGAVSAEVAAEMASGARKRFECDLALSSTGIAGPEGGTVEKPVGLVYLGLATREGTRSSRHVLGGTRSEIIARSAAYALDLARRQLALSRR</sequence>
<dbReference type="PANTHER" id="PTHR13939:SF0">
    <property type="entry name" value="NMN AMIDOHYDROLASE-LIKE PROTEIN YFAY"/>
    <property type="match status" value="1"/>
</dbReference>
<dbReference type="Proteomes" id="UP000317691">
    <property type="component" value="Unassembled WGS sequence"/>
</dbReference>
<dbReference type="Gene3D" id="3.30.70.2860">
    <property type="match status" value="1"/>
</dbReference>
<feature type="domain" description="MoaB/Mog" evidence="3">
    <location>
        <begin position="49"/>
        <end position="215"/>
    </location>
</feature>
<feature type="region of interest" description="Disordered" evidence="2">
    <location>
        <begin position="1"/>
        <end position="47"/>
    </location>
</feature>
<dbReference type="InterPro" id="IPR008135">
    <property type="entry name" value="Competence-induced_CinA"/>
</dbReference>
<reference evidence="4 5" key="1">
    <citation type="journal article" date="2019" name="Nat. Microbiol.">
        <title>Mediterranean grassland soil C-N compound turnover is dependent on rainfall and depth, and is mediated by genomically divergent microorganisms.</title>
        <authorList>
            <person name="Diamond S."/>
            <person name="Andeer P.F."/>
            <person name="Li Z."/>
            <person name="Crits-Christoph A."/>
            <person name="Burstein D."/>
            <person name="Anantharaman K."/>
            <person name="Lane K.R."/>
            <person name="Thomas B.C."/>
            <person name="Pan C."/>
            <person name="Northen T.R."/>
            <person name="Banfield J.F."/>
        </authorList>
    </citation>
    <scope>NUCLEOTIDE SEQUENCE [LARGE SCALE GENOMIC DNA]</scope>
    <source>
        <strain evidence="4">WS_9</strain>
    </source>
</reference>
<gene>
    <name evidence="4" type="ORF">E6K79_06410</name>
</gene>
<dbReference type="HAMAP" id="MF_00226_B">
    <property type="entry name" value="CinA_B"/>
    <property type="match status" value="1"/>
</dbReference>
<dbReference type="SUPFAM" id="SSF142433">
    <property type="entry name" value="CinA-like"/>
    <property type="match status" value="1"/>
</dbReference>
<name>A0A538TM13_UNCEI</name>
<dbReference type="AlphaFoldDB" id="A0A538TM13"/>
<organism evidence="4 5">
    <name type="scientific">Eiseniibacteriota bacterium</name>
    <dbReference type="NCBI Taxonomy" id="2212470"/>
    <lineage>
        <taxon>Bacteria</taxon>
        <taxon>Candidatus Eiseniibacteriota</taxon>
    </lineage>
</organism>
<dbReference type="PIRSF" id="PIRSF006728">
    <property type="entry name" value="CinA"/>
    <property type="match status" value="1"/>
</dbReference>
<comment type="similarity">
    <text evidence="1">Belongs to the CinA family.</text>
</comment>
<comment type="caution">
    <text evidence="4">The sequence shown here is derived from an EMBL/GenBank/DDBJ whole genome shotgun (WGS) entry which is preliminary data.</text>
</comment>